<comment type="catalytic activity">
    <reaction evidence="9">
        <text>diphospho-myo-inositol polyphosphate + H2O = myo-inositol polyphosphate + phosphate.</text>
        <dbReference type="EC" id="3.6.1.52"/>
    </reaction>
</comment>
<evidence type="ECO:0000256" key="9">
    <source>
        <dbReference type="ARBA" id="ARBA00033994"/>
    </source>
</evidence>
<reference evidence="11 14" key="2">
    <citation type="journal article" date="2013" name="Nature">
        <title>Insights into bilaterian evolution from three spiralian genomes.</title>
        <authorList>
            <person name="Simakov O."/>
            <person name="Marletaz F."/>
            <person name="Cho S.J."/>
            <person name="Edsinger-Gonzales E."/>
            <person name="Havlak P."/>
            <person name="Hellsten U."/>
            <person name="Kuo D.H."/>
            <person name="Larsson T."/>
            <person name="Lv J."/>
            <person name="Arendt D."/>
            <person name="Savage R."/>
            <person name="Osoegawa K."/>
            <person name="de Jong P."/>
            <person name="Grimwood J."/>
            <person name="Chapman J.A."/>
            <person name="Shapiro H."/>
            <person name="Aerts A."/>
            <person name="Otillar R.P."/>
            <person name="Terry A.Y."/>
            <person name="Boore J.L."/>
            <person name="Grigoriev I.V."/>
            <person name="Lindberg D.R."/>
            <person name="Seaver E.C."/>
            <person name="Weisblat D.A."/>
            <person name="Putnam N.H."/>
            <person name="Rokhsar D.S."/>
        </authorList>
    </citation>
    <scope>NUCLEOTIDE SEQUENCE</scope>
</reference>
<dbReference type="InterPro" id="IPR015797">
    <property type="entry name" value="NUDIX_hydrolase-like_dom_sf"/>
</dbReference>
<reference evidence="14" key="1">
    <citation type="submission" date="2012-12" db="EMBL/GenBank/DDBJ databases">
        <authorList>
            <person name="Hellsten U."/>
            <person name="Grimwood J."/>
            <person name="Chapman J.A."/>
            <person name="Shapiro H."/>
            <person name="Aerts A."/>
            <person name="Otillar R.P."/>
            <person name="Terry A.Y."/>
            <person name="Boore J.L."/>
            <person name="Simakov O."/>
            <person name="Marletaz F."/>
            <person name="Cho S.-J."/>
            <person name="Edsinger-Gonzales E."/>
            <person name="Havlak P."/>
            <person name="Kuo D.-H."/>
            <person name="Larsson T."/>
            <person name="Lv J."/>
            <person name="Arendt D."/>
            <person name="Savage R."/>
            <person name="Osoegawa K."/>
            <person name="de Jong P."/>
            <person name="Lindberg D.R."/>
            <person name="Seaver E.C."/>
            <person name="Weisblat D.A."/>
            <person name="Putnam N.H."/>
            <person name="Grigoriev I.V."/>
            <person name="Rokhsar D.S."/>
        </authorList>
    </citation>
    <scope>NUCLEOTIDE SEQUENCE</scope>
</reference>
<accession>T1G1Z2</accession>
<evidence type="ECO:0000313" key="12">
    <source>
        <dbReference type="EMBL" id="ESO08556.1"/>
    </source>
</evidence>
<dbReference type="EMBL" id="KB096080">
    <property type="protein sequence ID" value="ESO08556.1"/>
    <property type="molecule type" value="Genomic_DNA"/>
</dbReference>
<comment type="cofactor">
    <cofactor evidence="1">
        <name>Mg(2+)</name>
        <dbReference type="ChEBI" id="CHEBI:18420"/>
    </cofactor>
</comment>
<dbReference type="GO" id="GO:1901909">
    <property type="term" value="P:diadenosine hexaphosphate catabolic process"/>
    <property type="evidence" value="ECO:0000318"/>
    <property type="project" value="GO_Central"/>
</dbReference>
<dbReference type="PROSITE" id="PS51462">
    <property type="entry name" value="NUDIX"/>
    <property type="match status" value="1"/>
</dbReference>
<gene>
    <name evidence="13" type="primary">20215090</name>
    <name evidence="11" type="ORF">HELRODRAFT_74789</name>
    <name evidence="12" type="ORF">HELRODRAFT_74988</name>
</gene>
<sequence length="193" mass="21418">MVKEKLNSTRIYDENGYRLRAACICVKDETEQEILLISTKRNSDRWIVPGGGMEPLEDASIAAAREAYEEAGVKGMVSRCLGVFENSHSKTKTSVYLLVVDQLCDEWDEKSLGRKRQWFSVPDARLQLGMYRPEHGVYLEMLDSHGSKQNIPTSPDVTHVSVKRFCLPPIAVPVVSGGVSPQKNGIGANPVKV</sequence>
<dbReference type="FunCoup" id="T1G1Z2">
    <property type="interactions" value="1269"/>
</dbReference>
<keyword evidence="5" id="KW-0963">Cytoplasm</keyword>
<feature type="domain" description="Nudix hydrolase" evidence="10">
    <location>
        <begin position="17"/>
        <end position="143"/>
    </location>
</feature>
<evidence type="ECO:0000256" key="4">
    <source>
        <dbReference type="ARBA" id="ARBA00012527"/>
    </source>
</evidence>
<dbReference type="GO" id="GO:0034431">
    <property type="term" value="F:bis(5'-adenosyl)-hexaphosphatase activity"/>
    <property type="evidence" value="ECO:0000318"/>
    <property type="project" value="GO_Central"/>
</dbReference>
<dbReference type="HOGENOM" id="CLU_037162_1_0_1"/>
<evidence type="ECO:0000313" key="11">
    <source>
        <dbReference type="EMBL" id="ESO08555.1"/>
    </source>
</evidence>
<dbReference type="EnsemblMetazoa" id="HelroT74988">
    <property type="protein sequence ID" value="HelroP74988"/>
    <property type="gene ID" value="HelroG74988"/>
</dbReference>
<dbReference type="EnsemblMetazoa" id="HelroT74789">
    <property type="protein sequence ID" value="HelroP74789"/>
    <property type="gene ID" value="HelroG74789"/>
</dbReference>
<keyword evidence="14" id="KW-1185">Reference proteome</keyword>
<evidence type="ECO:0000256" key="7">
    <source>
        <dbReference type="ARBA" id="ARBA00022801"/>
    </source>
</evidence>
<evidence type="ECO:0000256" key="3">
    <source>
        <dbReference type="ARBA" id="ARBA00008266"/>
    </source>
</evidence>
<dbReference type="GO" id="GO:0008486">
    <property type="term" value="F:diphosphoinositol-polyphosphate diphosphatase activity"/>
    <property type="evidence" value="ECO:0000318"/>
    <property type="project" value="GO_Central"/>
</dbReference>
<dbReference type="InterPro" id="IPR020084">
    <property type="entry name" value="NUDIX_hydrolase_CS"/>
</dbReference>
<evidence type="ECO:0000256" key="1">
    <source>
        <dbReference type="ARBA" id="ARBA00001946"/>
    </source>
</evidence>
<organism evidence="13 14">
    <name type="scientific">Helobdella robusta</name>
    <name type="common">Californian leech</name>
    <dbReference type="NCBI Taxonomy" id="6412"/>
    <lineage>
        <taxon>Eukaryota</taxon>
        <taxon>Metazoa</taxon>
        <taxon>Spiralia</taxon>
        <taxon>Lophotrochozoa</taxon>
        <taxon>Annelida</taxon>
        <taxon>Clitellata</taxon>
        <taxon>Hirudinea</taxon>
        <taxon>Rhynchobdellida</taxon>
        <taxon>Glossiphoniidae</taxon>
        <taxon>Helobdella</taxon>
    </lineage>
</organism>
<dbReference type="RefSeq" id="XP_009013486.1">
    <property type="nucleotide sequence ID" value="XM_009015238.1"/>
</dbReference>
<evidence type="ECO:0000256" key="5">
    <source>
        <dbReference type="ARBA" id="ARBA00022490"/>
    </source>
</evidence>
<dbReference type="CTD" id="20215090"/>
<dbReference type="GO" id="GO:0005737">
    <property type="term" value="C:cytoplasm"/>
    <property type="evidence" value="ECO:0000318"/>
    <property type="project" value="GO_Central"/>
</dbReference>
<comment type="similarity">
    <text evidence="3">Belongs to the Nudix hydrolase family. DIPP subfamily.</text>
</comment>
<dbReference type="GO" id="GO:0005634">
    <property type="term" value="C:nucleus"/>
    <property type="evidence" value="ECO:0000318"/>
    <property type="project" value="GO_Central"/>
</dbReference>
<evidence type="ECO:0000313" key="14">
    <source>
        <dbReference type="Proteomes" id="UP000015101"/>
    </source>
</evidence>
<dbReference type="PROSITE" id="PS00893">
    <property type="entry name" value="NUDIX_BOX"/>
    <property type="match status" value="1"/>
</dbReference>
<dbReference type="SUPFAM" id="SSF55811">
    <property type="entry name" value="Nudix"/>
    <property type="match status" value="1"/>
</dbReference>
<protein>
    <recommendedName>
        <fullName evidence="4">diphosphoinositol-polyphosphate diphosphatase</fullName>
        <ecNumber evidence="4">3.6.1.52</ecNumber>
    </recommendedName>
</protein>
<dbReference type="InterPro" id="IPR047198">
    <property type="entry name" value="DDP-like_NUDIX"/>
</dbReference>
<keyword evidence="7" id="KW-0378">Hydrolase</keyword>
<evidence type="ECO:0000256" key="6">
    <source>
        <dbReference type="ARBA" id="ARBA00022723"/>
    </source>
</evidence>
<dbReference type="GO" id="GO:1901907">
    <property type="term" value="P:diadenosine pentaphosphate catabolic process"/>
    <property type="evidence" value="ECO:0000318"/>
    <property type="project" value="GO_Central"/>
</dbReference>
<keyword evidence="8" id="KW-0460">Magnesium</keyword>
<dbReference type="EMBL" id="KB096080">
    <property type="protein sequence ID" value="ESO08555.1"/>
    <property type="molecule type" value="Genomic_DNA"/>
</dbReference>
<dbReference type="CDD" id="cd04666">
    <property type="entry name" value="NUDIX_DIPP2_like_Nudt4"/>
    <property type="match status" value="1"/>
</dbReference>
<dbReference type="GO" id="GO:1901911">
    <property type="term" value="P:adenosine 5'-(hexahydrogen pentaphosphate) catabolic process"/>
    <property type="evidence" value="ECO:0000318"/>
    <property type="project" value="GO_Central"/>
</dbReference>
<dbReference type="PANTHER" id="PTHR12629:SF0">
    <property type="entry name" value="DIPHOSPHOINOSITOL-POLYPHOSPHATE DIPHOSPHATASE"/>
    <property type="match status" value="1"/>
</dbReference>
<dbReference type="GeneID" id="20215054"/>
<dbReference type="RefSeq" id="XP_009013485.1">
    <property type="nucleotide sequence ID" value="XM_009015237.1"/>
</dbReference>
<keyword evidence="6" id="KW-0479">Metal-binding</keyword>
<name>T1G1Z2_HELRO</name>
<dbReference type="InParanoid" id="T1G1Z2"/>
<comment type="subcellular location">
    <subcellularLocation>
        <location evidence="2">Cytoplasm</location>
    </subcellularLocation>
</comment>
<proteinExistence type="inferred from homology"/>
<evidence type="ECO:0000256" key="8">
    <source>
        <dbReference type="ARBA" id="ARBA00022842"/>
    </source>
</evidence>
<dbReference type="Pfam" id="PF00293">
    <property type="entry name" value="NUDIX"/>
    <property type="match status" value="1"/>
</dbReference>
<evidence type="ECO:0000259" key="10">
    <source>
        <dbReference type="PROSITE" id="PS51462"/>
    </source>
</evidence>
<dbReference type="EC" id="3.6.1.52" evidence="4"/>
<dbReference type="GO" id="GO:0071543">
    <property type="term" value="P:diphosphoinositol polyphosphate metabolic process"/>
    <property type="evidence" value="ECO:0000318"/>
    <property type="project" value="GO_Central"/>
</dbReference>
<dbReference type="GO" id="GO:0000298">
    <property type="term" value="F:endopolyphosphatase activity"/>
    <property type="evidence" value="ECO:0000318"/>
    <property type="project" value="GO_Central"/>
</dbReference>
<dbReference type="Proteomes" id="UP000015101">
    <property type="component" value="Unassembled WGS sequence"/>
</dbReference>
<dbReference type="STRING" id="6412.T1G1Z2"/>
<dbReference type="GO" id="GO:0034432">
    <property type="term" value="F:bis(5'-adenosyl)-pentaphosphatase activity"/>
    <property type="evidence" value="ECO:0000318"/>
    <property type="project" value="GO_Central"/>
</dbReference>
<dbReference type="OMA" id="WHEDKLN"/>
<dbReference type="KEGG" id="hro:HELRODRAFT_74988"/>
<dbReference type="EMBL" id="AMQM01003288">
    <property type="status" value="NOT_ANNOTATED_CDS"/>
    <property type="molecule type" value="Genomic_DNA"/>
</dbReference>
<dbReference type="PANTHER" id="PTHR12629">
    <property type="entry name" value="DIPHOSPHOINOSITOL POLYPHOSPHATE PHOSPHOHYDROLASE"/>
    <property type="match status" value="1"/>
</dbReference>
<dbReference type="GO" id="GO:0046872">
    <property type="term" value="F:metal ion binding"/>
    <property type="evidence" value="ECO:0007669"/>
    <property type="project" value="UniProtKB-KW"/>
</dbReference>
<dbReference type="GeneID" id="20215090"/>
<dbReference type="AlphaFoldDB" id="T1G1Z2"/>
<dbReference type="Gene3D" id="3.90.79.10">
    <property type="entry name" value="Nucleoside Triphosphate Pyrophosphohydrolase"/>
    <property type="match status" value="1"/>
</dbReference>
<evidence type="ECO:0000313" key="13">
    <source>
        <dbReference type="EnsemblMetazoa" id="HelroP74988"/>
    </source>
</evidence>
<dbReference type="FunFam" id="3.90.79.10:FF:000002">
    <property type="entry name" value="diphosphoinositol polyphosphate phosphohydrolase 1"/>
    <property type="match status" value="1"/>
</dbReference>
<reference evidence="13" key="3">
    <citation type="submission" date="2015-06" db="UniProtKB">
        <authorList>
            <consortium name="EnsemblMetazoa"/>
        </authorList>
    </citation>
    <scope>IDENTIFICATION</scope>
</reference>
<dbReference type="OrthoDB" id="2011998at2759"/>
<dbReference type="eggNOG" id="KOG2839">
    <property type="taxonomic scope" value="Eukaryota"/>
</dbReference>
<dbReference type="InterPro" id="IPR000086">
    <property type="entry name" value="NUDIX_hydrolase_dom"/>
</dbReference>
<evidence type="ECO:0000256" key="2">
    <source>
        <dbReference type="ARBA" id="ARBA00004496"/>
    </source>
</evidence>
<dbReference type="CTD" id="20215054"/>
<dbReference type="KEGG" id="hro:HELRODRAFT_74789"/>